<dbReference type="InterPro" id="IPR051019">
    <property type="entry name" value="VLCFA-Steroid_DH"/>
</dbReference>
<dbReference type="Proteomes" id="UP000443353">
    <property type="component" value="Unassembled WGS sequence"/>
</dbReference>
<dbReference type="GO" id="GO:0016491">
    <property type="term" value="F:oxidoreductase activity"/>
    <property type="evidence" value="ECO:0007669"/>
    <property type="project" value="UniProtKB-KW"/>
</dbReference>
<organism evidence="4 5">
    <name type="scientific">Massilia cellulosiltytica</name>
    <dbReference type="NCBI Taxonomy" id="2683234"/>
    <lineage>
        <taxon>Bacteria</taxon>
        <taxon>Pseudomonadati</taxon>
        <taxon>Pseudomonadota</taxon>
        <taxon>Betaproteobacteria</taxon>
        <taxon>Burkholderiales</taxon>
        <taxon>Oxalobacteraceae</taxon>
        <taxon>Telluria group</taxon>
        <taxon>Massilia</taxon>
    </lineage>
</organism>
<name>A0A7X3G4E7_9BURK</name>
<accession>A0A7X3G4E7</accession>
<keyword evidence="5" id="KW-1185">Reference proteome</keyword>
<evidence type="ECO:0000256" key="1">
    <source>
        <dbReference type="ARBA" id="ARBA00006484"/>
    </source>
</evidence>
<dbReference type="AlphaFoldDB" id="A0A7X3G4E7"/>
<dbReference type="PRINTS" id="PR00081">
    <property type="entry name" value="GDHRDH"/>
</dbReference>
<dbReference type="PRINTS" id="PR00080">
    <property type="entry name" value="SDRFAMILY"/>
</dbReference>
<reference evidence="4 5" key="1">
    <citation type="submission" date="2019-12" db="EMBL/GenBank/DDBJ databases">
        <authorList>
            <person name="Li C."/>
            <person name="Zhao J."/>
        </authorList>
    </citation>
    <scope>NUCLEOTIDE SEQUENCE [LARGE SCALE GENOMIC DNA]</scope>
    <source>
        <strain evidence="4 5">NEAU-DD11</strain>
    </source>
</reference>
<comment type="caution">
    <text evidence="4">The sequence shown here is derived from an EMBL/GenBank/DDBJ whole genome shotgun (WGS) entry which is preliminary data.</text>
</comment>
<evidence type="ECO:0000256" key="2">
    <source>
        <dbReference type="ARBA" id="ARBA00023002"/>
    </source>
</evidence>
<protein>
    <submittedName>
        <fullName evidence="4">SDR family NAD(P)-dependent oxidoreductase</fullName>
    </submittedName>
</protein>
<dbReference type="PANTHER" id="PTHR43899">
    <property type="entry name" value="RH59310P"/>
    <property type="match status" value="1"/>
</dbReference>
<dbReference type="EMBL" id="WSES01000009">
    <property type="protein sequence ID" value="MVW63487.1"/>
    <property type="molecule type" value="Genomic_DNA"/>
</dbReference>
<comment type="similarity">
    <text evidence="1 3">Belongs to the short-chain dehydrogenases/reductases (SDR) family.</text>
</comment>
<evidence type="ECO:0000313" key="4">
    <source>
        <dbReference type="EMBL" id="MVW63487.1"/>
    </source>
</evidence>
<dbReference type="RefSeq" id="WP_056133552.1">
    <property type="nucleotide sequence ID" value="NZ_WSES01000009.1"/>
</dbReference>
<gene>
    <name evidence="4" type="ORF">GPY61_26535</name>
</gene>
<dbReference type="InterPro" id="IPR002347">
    <property type="entry name" value="SDR_fam"/>
</dbReference>
<keyword evidence="2" id="KW-0560">Oxidoreductase</keyword>
<dbReference type="CDD" id="cd05233">
    <property type="entry name" value="SDR_c"/>
    <property type="match status" value="1"/>
</dbReference>
<dbReference type="Gene3D" id="3.40.50.720">
    <property type="entry name" value="NAD(P)-binding Rossmann-like Domain"/>
    <property type="match status" value="1"/>
</dbReference>
<dbReference type="PIRSF" id="PIRSF000126">
    <property type="entry name" value="11-beta-HSD1"/>
    <property type="match status" value="1"/>
</dbReference>
<sequence length="266" mass="28368">MSKAQQGTAIVTGASAGLGKIYADRLARRGYDLVLVARRGDKLAELADTLSREYGVQVRPFVADLSRSDDVERLADLIRDDASITLLVNNAGVSVPGATTTLDPADVAWQQAINVDAVNRLSLAALPQFLARNRGTLVNIASILGFGFLPSSTFYSAGKGHVANLTRALQNEVQGTDVRVQLVAPSVTATEIWEEDRLNAMDPRIVMTAEDCVDAALAGLDLGEQVTFPSVEDAQLWKNFEEAAARLMQGAMSGKPASRYLAAAHA</sequence>
<dbReference type="PANTHER" id="PTHR43899:SF13">
    <property type="entry name" value="RH59310P"/>
    <property type="match status" value="1"/>
</dbReference>
<proteinExistence type="inferred from homology"/>
<evidence type="ECO:0000256" key="3">
    <source>
        <dbReference type="RuleBase" id="RU000363"/>
    </source>
</evidence>
<evidence type="ECO:0000313" key="5">
    <source>
        <dbReference type="Proteomes" id="UP000443353"/>
    </source>
</evidence>
<dbReference type="InterPro" id="IPR036291">
    <property type="entry name" value="NAD(P)-bd_dom_sf"/>
</dbReference>
<dbReference type="Pfam" id="PF00106">
    <property type="entry name" value="adh_short"/>
    <property type="match status" value="1"/>
</dbReference>
<dbReference type="SUPFAM" id="SSF51735">
    <property type="entry name" value="NAD(P)-binding Rossmann-fold domains"/>
    <property type="match status" value="1"/>
</dbReference>